<comment type="miscellaneous">
    <text evidence="11">The Rieske protein is a high potential 2Fe-2S protein.</text>
</comment>
<keyword evidence="11" id="KW-0249">Electron transport</keyword>
<evidence type="ECO:0000313" key="16">
    <source>
        <dbReference type="EMBL" id="CAF2052200.1"/>
    </source>
</evidence>
<evidence type="ECO:0000259" key="13">
    <source>
        <dbReference type="PROSITE" id="PS51296"/>
    </source>
</evidence>
<sequence length="274" mass="30277">MAMQMCNRRVTQVTTSFVRQIAKPVPMKIEDDHHEAEHTHIPVPKASAPKTLFSMNKHLLRGNVSIATGLSTALSVRHAHTDIQVPNFDFYRRKARLDASKSYRDAGDAASPYSYLAPVGLAVTSAYMAKYIVRDIAAYVGPAKDVMSLAKVEISLAAVPVGKNAVFEWRNKPIFVRHRTPQEIAREEGVNVTQLRDPQDDSARVQKPEWLIVIGICTHLGCIPIANAGDFGGYYCPCHGSHYDASGRIRKGPAPLNLEVPQYVFKDENTVVIG</sequence>
<evidence type="ECO:0000256" key="9">
    <source>
        <dbReference type="ARBA" id="ARBA00023136"/>
    </source>
</evidence>
<dbReference type="CDD" id="cd03470">
    <property type="entry name" value="Rieske_cytochrome_bc1"/>
    <property type="match status" value="1"/>
</dbReference>
<dbReference type="PROSITE" id="PS51296">
    <property type="entry name" value="RIESKE"/>
    <property type="match status" value="1"/>
</dbReference>
<dbReference type="EMBL" id="CAJNRG010002877">
    <property type="protein sequence ID" value="CAF2052200.1"/>
    <property type="molecule type" value="Genomic_DNA"/>
</dbReference>
<keyword evidence="5" id="KW-0479">Metal-binding</keyword>
<evidence type="ECO:0000313" key="17">
    <source>
        <dbReference type="EMBL" id="CAF2112604.1"/>
    </source>
</evidence>
<dbReference type="AlphaFoldDB" id="A0A816PRR1"/>
<dbReference type="EMBL" id="CAJNRF010001181">
    <property type="protein sequence ID" value="CAF1999531.1"/>
    <property type="molecule type" value="Genomic_DNA"/>
</dbReference>
<dbReference type="GO" id="GO:0005743">
    <property type="term" value="C:mitochondrial inner membrane"/>
    <property type="evidence" value="ECO:0007669"/>
    <property type="project" value="UniProtKB-SubCell"/>
</dbReference>
<evidence type="ECO:0000256" key="7">
    <source>
        <dbReference type="ARBA" id="ARBA00023004"/>
    </source>
</evidence>
<organism evidence="16 18">
    <name type="scientific">Rotaria magnacalcarata</name>
    <dbReference type="NCBI Taxonomy" id="392030"/>
    <lineage>
        <taxon>Eukaryota</taxon>
        <taxon>Metazoa</taxon>
        <taxon>Spiralia</taxon>
        <taxon>Gnathifera</taxon>
        <taxon>Rotifera</taxon>
        <taxon>Eurotatoria</taxon>
        <taxon>Bdelloidea</taxon>
        <taxon>Philodinida</taxon>
        <taxon>Philodinidae</taxon>
        <taxon>Rotaria</taxon>
    </lineage>
</organism>
<name>A0A816PRR1_9BILA</name>
<accession>A0A816PRR1</accession>
<dbReference type="GO" id="GO:0008121">
    <property type="term" value="F:quinol-cytochrome-c reductase activity"/>
    <property type="evidence" value="ECO:0007669"/>
    <property type="project" value="UniProtKB-EC"/>
</dbReference>
<dbReference type="EC" id="7.1.1.8" evidence="11"/>
<keyword evidence="11" id="KW-0813">Transport</keyword>
<comment type="similarity">
    <text evidence="2">Belongs to the Rieske iron-sulfur protein family.</text>
</comment>
<dbReference type="Proteomes" id="UP000663887">
    <property type="component" value="Unassembled WGS sequence"/>
</dbReference>
<dbReference type="SUPFAM" id="SSF50022">
    <property type="entry name" value="ISP domain"/>
    <property type="match status" value="1"/>
</dbReference>
<evidence type="ECO:0000256" key="5">
    <source>
        <dbReference type="ARBA" id="ARBA00022723"/>
    </source>
</evidence>
<keyword evidence="3" id="KW-0812">Transmembrane</keyword>
<evidence type="ECO:0000256" key="1">
    <source>
        <dbReference type="ARBA" id="ARBA00004167"/>
    </source>
</evidence>
<dbReference type="SUPFAM" id="SSF81502">
    <property type="entry name" value="ISP transmembrane anchor"/>
    <property type="match status" value="1"/>
</dbReference>
<evidence type="ECO:0000256" key="2">
    <source>
        <dbReference type="ARBA" id="ARBA00010651"/>
    </source>
</evidence>
<dbReference type="Gene3D" id="2.102.10.10">
    <property type="entry name" value="Rieske [2Fe-2S] iron-sulphur domain"/>
    <property type="match status" value="1"/>
</dbReference>
<keyword evidence="9" id="KW-0472">Membrane</keyword>
<comment type="subcellular location">
    <subcellularLocation>
        <location evidence="1">Membrane</location>
        <topology evidence="1">Single-pass membrane protein</topology>
    </subcellularLocation>
    <subcellularLocation>
        <location evidence="12">Mitochondrion inner membrane</location>
    </subcellularLocation>
</comment>
<dbReference type="Gene3D" id="1.20.5.270">
    <property type="entry name" value="Ubiquinol cytochrome reductase, transmembrane domain"/>
    <property type="match status" value="1"/>
</dbReference>
<dbReference type="EMBL" id="CAJNOW010000121">
    <property type="protein sequence ID" value="CAF1242154.1"/>
    <property type="molecule type" value="Genomic_DNA"/>
</dbReference>
<keyword evidence="12" id="KW-0679">Respiratory chain</keyword>
<dbReference type="GO" id="GO:0051537">
    <property type="term" value="F:2 iron, 2 sulfur cluster binding"/>
    <property type="evidence" value="ECO:0007669"/>
    <property type="project" value="UniProtKB-KW"/>
</dbReference>
<comment type="catalytic activity">
    <reaction evidence="11">
        <text>a quinol + 2 Fe(III)-[cytochrome c](out) = a quinone + 2 Fe(II)-[cytochrome c](out) + 2 H(+)(out)</text>
        <dbReference type="Rhea" id="RHEA:11484"/>
        <dbReference type="Rhea" id="RHEA-COMP:10350"/>
        <dbReference type="Rhea" id="RHEA-COMP:14399"/>
        <dbReference type="ChEBI" id="CHEBI:15378"/>
        <dbReference type="ChEBI" id="CHEBI:24646"/>
        <dbReference type="ChEBI" id="CHEBI:29033"/>
        <dbReference type="ChEBI" id="CHEBI:29034"/>
        <dbReference type="ChEBI" id="CHEBI:132124"/>
        <dbReference type="EC" id="7.1.1.8"/>
    </reaction>
</comment>
<dbReference type="Pfam" id="PF02921">
    <property type="entry name" value="UCR_TM"/>
    <property type="match status" value="1"/>
</dbReference>
<dbReference type="InterPro" id="IPR005805">
    <property type="entry name" value="Rieske_Fe-S_prot_C"/>
</dbReference>
<keyword evidence="12" id="KW-0496">Mitochondrion</keyword>
<keyword evidence="7" id="KW-0408">Iron</keyword>
<dbReference type="PANTHER" id="PTHR10134">
    <property type="entry name" value="CYTOCHROME B-C1 COMPLEX SUBUNIT RIESKE, MITOCHONDRIAL"/>
    <property type="match status" value="1"/>
</dbReference>
<reference evidence="16" key="1">
    <citation type="submission" date="2021-02" db="EMBL/GenBank/DDBJ databases">
        <authorList>
            <person name="Nowell W R."/>
        </authorList>
    </citation>
    <scope>NUCLEOTIDE SEQUENCE</scope>
</reference>
<keyword evidence="4" id="KW-0001">2Fe-2S</keyword>
<dbReference type="OrthoDB" id="1637982at2759"/>
<feature type="domain" description="Rieske" evidence="13">
    <location>
        <begin position="181"/>
        <end position="272"/>
    </location>
</feature>
<dbReference type="PRINTS" id="PR00162">
    <property type="entry name" value="RIESKE"/>
</dbReference>
<evidence type="ECO:0000313" key="15">
    <source>
        <dbReference type="EMBL" id="CAF1999531.1"/>
    </source>
</evidence>
<dbReference type="InterPro" id="IPR006317">
    <property type="entry name" value="Ubiquinol_cyt_c_Rdtase_Fe-S-su"/>
</dbReference>
<evidence type="ECO:0000313" key="18">
    <source>
        <dbReference type="Proteomes" id="UP000663887"/>
    </source>
</evidence>
<dbReference type="NCBIfam" id="TIGR01416">
    <property type="entry name" value="Rieske_proteo"/>
    <property type="match status" value="1"/>
</dbReference>
<dbReference type="InterPro" id="IPR037008">
    <property type="entry name" value="bc1_Rieske_TM_sf"/>
</dbReference>
<dbReference type="FunFam" id="2.102.10.10:FF:000001">
    <property type="entry name" value="Cytochrome b-c1 complex subunit Rieske, mitochondrial"/>
    <property type="match status" value="1"/>
</dbReference>
<comment type="caution">
    <text evidence="16">The sequence shown here is derived from an EMBL/GenBank/DDBJ whole genome shotgun (WGS) entry which is preliminary data.</text>
</comment>
<evidence type="ECO:0000256" key="11">
    <source>
        <dbReference type="RuleBase" id="RU004494"/>
    </source>
</evidence>
<gene>
    <name evidence="14" type="ORF">KQP761_LOCUS1851</name>
    <name evidence="17" type="ORF">MBJ925_LOCUS24442</name>
    <name evidence="15" type="ORF">WKI299_LOCUS4692</name>
    <name evidence="16" type="ORF">XDN619_LOCUS8745</name>
</gene>
<evidence type="ECO:0000256" key="4">
    <source>
        <dbReference type="ARBA" id="ARBA00022714"/>
    </source>
</evidence>
<evidence type="ECO:0000256" key="3">
    <source>
        <dbReference type="ARBA" id="ARBA00022692"/>
    </source>
</evidence>
<protein>
    <recommendedName>
        <fullName evidence="11">Cytochrome b-c1 complex subunit Rieske, mitochondrial</fullName>
        <ecNumber evidence="11">7.1.1.8</ecNumber>
    </recommendedName>
</protein>
<dbReference type="Proteomes" id="UP000663856">
    <property type="component" value="Unassembled WGS sequence"/>
</dbReference>
<dbReference type="Pfam" id="PF00355">
    <property type="entry name" value="Rieske"/>
    <property type="match status" value="1"/>
</dbReference>
<keyword evidence="6" id="KW-1133">Transmembrane helix</keyword>
<keyword evidence="10" id="KW-1015">Disulfide bond</keyword>
<dbReference type="InterPro" id="IPR036922">
    <property type="entry name" value="Rieske_2Fe-2S_sf"/>
</dbReference>
<comment type="cofactor">
    <cofactor evidence="11">
        <name>[2Fe-2S] cluster</name>
        <dbReference type="ChEBI" id="CHEBI:190135"/>
    </cofactor>
    <text evidence="11">Binds 1 [2Fe-2S] cluster per subunit.</text>
</comment>
<dbReference type="InterPro" id="IPR014349">
    <property type="entry name" value="Rieske_Fe-S_prot"/>
</dbReference>
<evidence type="ECO:0000256" key="8">
    <source>
        <dbReference type="ARBA" id="ARBA00023014"/>
    </source>
</evidence>
<dbReference type="Proteomes" id="UP000663824">
    <property type="component" value="Unassembled WGS sequence"/>
</dbReference>
<dbReference type="Proteomes" id="UP000663834">
    <property type="component" value="Unassembled WGS sequence"/>
</dbReference>
<evidence type="ECO:0000256" key="12">
    <source>
        <dbReference type="RuleBase" id="RU004495"/>
    </source>
</evidence>
<dbReference type="EMBL" id="CAJNRE010012697">
    <property type="protein sequence ID" value="CAF2112604.1"/>
    <property type="molecule type" value="Genomic_DNA"/>
</dbReference>
<evidence type="ECO:0000256" key="10">
    <source>
        <dbReference type="ARBA" id="ARBA00023157"/>
    </source>
</evidence>
<dbReference type="InterPro" id="IPR017941">
    <property type="entry name" value="Rieske_2Fe-2S"/>
</dbReference>
<dbReference type="GO" id="GO:0046872">
    <property type="term" value="F:metal ion binding"/>
    <property type="evidence" value="ECO:0007669"/>
    <property type="project" value="UniProtKB-KW"/>
</dbReference>
<evidence type="ECO:0000313" key="14">
    <source>
        <dbReference type="EMBL" id="CAF1242154.1"/>
    </source>
</evidence>
<evidence type="ECO:0000256" key="6">
    <source>
        <dbReference type="ARBA" id="ARBA00022989"/>
    </source>
</evidence>
<dbReference type="InterPro" id="IPR004192">
    <property type="entry name" value="Rieske_TM"/>
</dbReference>
<proteinExistence type="inferred from homology"/>
<keyword evidence="8" id="KW-0411">Iron-sulfur</keyword>